<dbReference type="EMBL" id="MU971366">
    <property type="protein sequence ID" value="KAK9237681.1"/>
    <property type="molecule type" value="Genomic_DNA"/>
</dbReference>
<comment type="caution">
    <text evidence="1">The sequence shown here is derived from an EMBL/GenBank/DDBJ whole genome shotgun (WGS) entry which is preliminary data.</text>
</comment>
<organism evidence="1 2">
    <name type="scientific">Lipomyces kononenkoae</name>
    <name type="common">Yeast</name>
    <dbReference type="NCBI Taxonomy" id="34357"/>
    <lineage>
        <taxon>Eukaryota</taxon>
        <taxon>Fungi</taxon>
        <taxon>Dikarya</taxon>
        <taxon>Ascomycota</taxon>
        <taxon>Saccharomycotina</taxon>
        <taxon>Lipomycetes</taxon>
        <taxon>Lipomycetales</taxon>
        <taxon>Lipomycetaceae</taxon>
        <taxon>Lipomyces</taxon>
    </lineage>
</organism>
<proteinExistence type="predicted"/>
<sequence>MSSFARRRRPALLPCTSDSKTLRSSSSPRQKSSTASQPVTDRTMPAKKAARSRNGCWTCRNRKVKCDEAHPKCTPCSRLGEVCDYTRQVSYKDDTPKIVRKLAKLTDTAGCPVYDPTVRQIFHPYPHLGQDCEDGKNMDFVVIFASDYADPGSRSPMEDSCISPVHRRGSASSCSSSSSRSNEDEDEDDDDDDEDDDEEDDVDELCHRKARKSPIEYYNVIEGPSQRPSRLVESIVTDMAHTNFSFQMCADITRDSRRQPQTPPSYFSVSDRISQAEQNIDNILPLRDADAATWSFDPQSSHYYPVCTQEMSSSLSTRPSWSMSSSYLHDTDHQGSIIPMASGPTEIMPPPDMNINHMSILETPTAYLHHLQQPHHAHPQGGLYEQFKPELEGPDSRLEEEGNVLLYSGRPFPLNDGPANDLAAYHLHKSQDNSAPITYTTLDHYWQPQFLLHSGVDSTVLTMEN</sequence>
<gene>
    <name evidence="1" type="ORF">V1525DRAFT_403467</name>
</gene>
<reference evidence="2" key="1">
    <citation type="journal article" date="2024" name="Front. Bioeng. Biotechnol.">
        <title>Genome-scale model development and genomic sequencing of the oleaginous clade Lipomyces.</title>
        <authorList>
            <person name="Czajka J.J."/>
            <person name="Han Y."/>
            <person name="Kim J."/>
            <person name="Mondo S.J."/>
            <person name="Hofstad B.A."/>
            <person name="Robles A."/>
            <person name="Haridas S."/>
            <person name="Riley R."/>
            <person name="LaButti K."/>
            <person name="Pangilinan J."/>
            <person name="Andreopoulos W."/>
            <person name="Lipzen A."/>
            <person name="Yan J."/>
            <person name="Wang M."/>
            <person name="Ng V."/>
            <person name="Grigoriev I.V."/>
            <person name="Spatafora J.W."/>
            <person name="Magnuson J.K."/>
            <person name="Baker S.E."/>
            <person name="Pomraning K.R."/>
        </authorList>
    </citation>
    <scope>NUCLEOTIDE SEQUENCE [LARGE SCALE GENOMIC DNA]</scope>
    <source>
        <strain evidence="2">CBS 7786</strain>
    </source>
</reference>
<evidence type="ECO:0000313" key="1">
    <source>
        <dbReference type="EMBL" id="KAK9237681.1"/>
    </source>
</evidence>
<protein>
    <submittedName>
        <fullName evidence="1">Uncharacterized protein</fullName>
    </submittedName>
</protein>
<accession>A0ACC3T241</accession>
<keyword evidence="2" id="KW-1185">Reference proteome</keyword>
<dbReference type="Proteomes" id="UP001433508">
    <property type="component" value="Unassembled WGS sequence"/>
</dbReference>
<evidence type="ECO:0000313" key="2">
    <source>
        <dbReference type="Proteomes" id="UP001433508"/>
    </source>
</evidence>
<name>A0ACC3T241_LIPKO</name>